<feature type="transmembrane region" description="Helical" evidence="1">
    <location>
        <begin position="192"/>
        <end position="216"/>
    </location>
</feature>
<proteinExistence type="predicted"/>
<evidence type="ECO:0000313" key="2">
    <source>
        <dbReference type="EMBL" id="THU84441.1"/>
    </source>
</evidence>
<gene>
    <name evidence="2" type="ORF">K435DRAFT_843653</name>
</gene>
<keyword evidence="1" id="KW-0812">Transmembrane</keyword>
<dbReference type="OrthoDB" id="2744793at2759"/>
<keyword evidence="3" id="KW-1185">Reference proteome</keyword>
<feature type="transmembrane region" description="Helical" evidence="1">
    <location>
        <begin position="29"/>
        <end position="55"/>
    </location>
</feature>
<feature type="transmembrane region" description="Helical" evidence="1">
    <location>
        <begin position="147"/>
        <end position="172"/>
    </location>
</feature>
<feature type="transmembrane region" description="Helical" evidence="1">
    <location>
        <begin position="222"/>
        <end position="247"/>
    </location>
</feature>
<sequence length="280" mass="31114">MSSRTTESPLSNFDIFNLRVGIFQTAVGFLFFGVYCTLFIATILIFITTSLVLQIITNLPPSSLFQLDPPNHKHYNLIIVLSIMDRLNYLLSDGIVTWRAWILCPSNPLVKLAMCICMILSCAGTFLDTGLTAKKFLRNPENYGAKTNILLMVVPLLVTNLAATSVIVYKMINMRKFSTDKTHISALKVQKFLSLLIQSGLVYAIIWTIYTVLTLLHGRESLVFQAFASGMPLISAIYPLFIIIIAASNQRSNRSHRQLEGTEAEETGTLGLVSGSAIRQ</sequence>
<protein>
    <recommendedName>
        <fullName evidence="4">G-protein coupled receptors family 1 profile domain-containing protein</fullName>
    </recommendedName>
</protein>
<evidence type="ECO:0008006" key="4">
    <source>
        <dbReference type="Google" id="ProtNLM"/>
    </source>
</evidence>
<evidence type="ECO:0000313" key="3">
    <source>
        <dbReference type="Proteomes" id="UP000297245"/>
    </source>
</evidence>
<dbReference type="EMBL" id="ML179599">
    <property type="protein sequence ID" value="THU84441.1"/>
    <property type="molecule type" value="Genomic_DNA"/>
</dbReference>
<dbReference type="AlphaFoldDB" id="A0A4S8L7G1"/>
<keyword evidence="1" id="KW-0472">Membrane</keyword>
<name>A0A4S8L7G1_DENBC</name>
<evidence type="ECO:0000256" key="1">
    <source>
        <dbReference type="SAM" id="Phobius"/>
    </source>
</evidence>
<feature type="transmembrane region" description="Helical" evidence="1">
    <location>
        <begin position="108"/>
        <end position="127"/>
    </location>
</feature>
<keyword evidence="1" id="KW-1133">Transmembrane helix</keyword>
<organism evidence="2 3">
    <name type="scientific">Dendrothele bispora (strain CBS 962.96)</name>
    <dbReference type="NCBI Taxonomy" id="1314807"/>
    <lineage>
        <taxon>Eukaryota</taxon>
        <taxon>Fungi</taxon>
        <taxon>Dikarya</taxon>
        <taxon>Basidiomycota</taxon>
        <taxon>Agaricomycotina</taxon>
        <taxon>Agaricomycetes</taxon>
        <taxon>Agaricomycetidae</taxon>
        <taxon>Agaricales</taxon>
        <taxon>Agaricales incertae sedis</taxon>
        <taxon>Dendrothele</taxon>
    </lineage>
</organism>
<accession>A0A4S8L7G1</accession>
<reference evidence="2 3" key="1">
    <citation type="journal article" date="2019" name="Nat. Ecol. Evol.">
        <title>Megaphylogeny resolves global patterns of mushroom evolution.</title>
        <authorList>
            <person name="Varga T."/>
            <person name="Krizsan K."/>
            <person name="Foldi C."/>
            <person name="Dima B."/>
            <person name="Sanchez-Garcia M."/>
            <person name="Sanchez-Ramirez S."/>
            <person name="Szollosi G.J."/>
            <person name="Szarkandi J.G."/>
            <person name="Papp V."/>
            <person name="Albert L."/>
            <person name="Andreopoulos W."/>
            <person name="Angelini C."/>
            <person name="Antonin V."/>
            <person name="Barry K.W."/>
            <person name="Bougher N.L."/>
            <person name="Buchanan P."/>
            <person name="Buyck B."/>
            <person name="Bense V."/>
            <person name="Catcheside P."/>
            <person name="Chovatia M."/>
            <person name="Cooper J."/>
            <person name="Damon W."/>
            <person name="Desjardin D."/>
            <person name="Finy P."/>
            <person name="Geml J."/>
            <person name="Haridas S."/>
            <person name="Hughes K."/>
            <person name="Justo A."/>
            <person name="Karasinski D."/>
            <person name="Kautmanova I."/>
            <person name="Kiss B."/>
            <person name="Kocsube S."/>
            <person name="Kotiranta H."/>
            <person name="LaButti K.M."/>
            <person name="Lechner B.E."/>
            <person name="Liimatainen K."/>
            <person name="Lipzen A."/>
            <person name="Lukacs Z."/>
            <person name="Mihaltcheva S."/>
            <person name="Morgado L.N."/>
            <person name="Niskanen T."/>
            <person name="Noordeloos M.E."/>
            <person name="Ohm R.A."/>
            <person name="Ortiz-Santana B."/>
            <person name="Ovrebo C."/>
            <person name="Racz N."/>
            <person name="Riley R."/>
            <person name="Savchenko A."/>
            <person name="Shiryaev A."/>
            <person name="Soop K."/>
            <person name="Spirin V."/>
            <person name="Szebenyi C."/>
            <person name="Tomsovsky M."/>
            <person name="Tulloss R.E."/>
            <person name="Uehling J."/>
            <person name="Grigoriev I.V."/>
            <person name="Vagvolgyi C."/>
            <person name="Papp T."/>
            <person name="Martin F.M."/>
            <person name="Miettinen O."/>
            <person name="Hibbett D.S."/>
            <person name="Nagy L.G."/>
        </authorList>
    </citation>
    <scope>NUCLEOTIDE SEQUENCE [LARGE SCALE GENOMIC DNA]</scope>
    <source>
        <strain evidence="2 3">CBS 962.96</strain>
    </source>
</reference>
<dbReference type="Proteomes" id="UP000297245">
    <property type="component" value="Unassembled WGS sequence"/>
</dbReference>